<comment type="caution">
    <text evidence="3">The sequence shown here is derived from an EMBL/GenBank/DDBJ whole genome shotgun (WGS) entry which is preliminary data.</text>
</comment>
<dbReference type="EMBL" id="PGCJ01000994">
    <property type="protein sequence ID" value="PLW12089.1"/>
    <property type="molecule type" value="Genomic_DNA"/>
</dbReference>
<feature type="region of interest" description="Disordered" evidence="1">
    <location>
        <begin position="1"/>
        <end position="47"/>
    </location>
</feature>
<evidence type="ECO:0000256" key="1">
    <source>
        <dbReference type="SAM" id="MobiDB-lite"/>
    </source>
</evidence>
<evidence type="ECO:0000313" key="4">
    <source>
        <dbReference type="Proteomes" id="UP000235388"/>
    </source>
</evidence>
<accession>A0A2N5TUF9</accession>
<dbReference type="EMBL" id="PGCJ01000420">
    <property type="protein sequence ID" value="PLW29142.1"/>
    <property type="molecule type" value="Genomic_DNA"/>
</dbReference>
<protein>
    <submittedName>
        <fullName evidence="3">Uncharacterized protein</fullName>
    </submittedName>
</protein>
<dbReference type="Proteomes" id="UP000235388">
    <property type="component" value="Unassembled WGS sequence"/>
</dbReference>
<proteinExistence type="predicted"/>
<keyword evidence="4" id="KW-1185">Reference proteome</keyword>
<reference evidence="3 4" key="1">
    <citation type="submission" date="2017-11" db="EMBL/GenBank/DDBJ databases">
        <title>De novo assembly and phasing of dikaryotic genomes from two isolates of Puccinia coronata f. sp. avenae, the causal agent of oat crown rust.</title>
        <authorList>
            <person name="Miller M.E."/>
            <person name="Zhang Y."/>
            <person name="Omidvar V."/>
            <person name="Sperschneider J."/>
            <person name="Schwessinger B."/>
            <person name="Raley C."/>
            <person name="Palmer J.M."/>
            <person name="Garnica D."/>
            <person name="Upadhyaya N."/>
            <person name="Rathjen J."/>
            <person name="Taylor J.M."/>
            <person name="Park R.F."/>
            <person name="Dodds P.N."/>
            <person name="Hirsch C.D."/>
            <person name="Kianian S.F."/>
            <person name="Figueroa M."/>
        </authorList>
    </citation>
    <scope>NUCLEOTIDE SEQUENCE [LARGE SCALE GENOMIC DNA]</scope>
    <source>
        <strain evidence="3">12NC29</strain>
    </source>
</reference>
<name>A0A2N5TUF9_9BASI</name>
<evidence type="ECO:0000313" key="2">
    <source>
        <dbReference type="EMBL" id="PLW12089.1"/>
    </source>
</evidence>
<organism evidence="3 4">
    <name type="scientific">Puccinia coronata f. sp. avenae</name>
    <dbReference type="NCBI Taxonomy" id="200324"/>
    <lineage>
        <taxon>Eukaryota</taxon>
        <taxon>Fungi</taxon>
        <taxon>Dikarya</taxon>
        <taxon>Basidiomycota</taxon>
        <taxon>Pucciniomycotina</taxon>
        <taxon>Pucciniomycetes</taxon>
        <taxon>Pucciniales</taxon>
        <taxon>Pucciniaceae</taxon>
        <taxon>Puccinia</taxon>
    </lineage>
</organism>
<evidence type="ECO:0000313" key="3">
    <source>
        <dbReference type="EMBL" id="PLW29142.1"/>
    </source>
</evidence>
<gene>
    <name evidence="2" type="ORF">PCANC_21945</name>
    <name evidence="3" type="ORF">PCANC_22417</name>
</gene>
<sequence>MMVFGAKKIPQVHTRGSALGSGQSGHGVRDGSHAPTRTPGSSLSVKFAPPMHWDGCSAFRGSGPVPRPPGGGLSSAAVLSIGAASTSSKLELHIILPPQKHKPTIMTKVTLASLIEAE</sequence>
<dbReference type="AlphaFoldDB" id="A0A2N5TUF9"/>